<accession>A0A0U1R281</accession>
<protein>
    <submittedName>
        <fullName evidence="1">Uncharacterized protein</fullName>
    </submittedName>
</protein>
<proteinExistence type="predicted"/>
<dbReference type="KEGG" id="ypi:YpsIP31758_2608"/>
<dbReference type="Proteomes" id="UP000002412">
    <property type="component" value="Chromosome"/>
</dbReference>
<reference evidence="1 2" key="1">
    <citation type="journal article" date="2007" name="PLoS Genet.">
        <title>The complete genome sequence of Yersinia pseudotuberculosis IP31758, the causative agent of Far East scarlet-like fever.</title>
        <authorList>
            <person name="Eppinger M."/>
            <person name="Rosovitz M.J."/>
            <person name="Fricke W.F."/>
            <person name="Rasko D.A."/>
            <person name="Kokorina G."/>
            <person name="Fayolle C."/>
            <person name="Lindler L.E."/>
            <person name="Carniel E."/>
            <person name="Ravel J."/>
        </authorList>
    </citation>
    <scope>NUCLEOTIDE SEQUENCE [LARGE SCALE GENOMIC DNA]</scope>
    <source>
        <strain evidence="1 2">IP 31758</strain>
    </source>
</reference>
<organism evidence="1 2">
    <name type="scientific">Yersinia pseudotuberculosis serotype O:1b (strain IP 31758)</name>
    <dbReference type="NCBI Taxonomy" id="349747"/>
    <lineage>
        <taxon>Bacteria</taxon>
        <taxon>Pseudomonadati</taxon>
        <taxon>Pseudomonadota</taxon>
        <taxon>Gammaproteobacteria</taxon>
        <taxon>Enterobacterales</taxon>
        <taxon>Yersiniaceae</taxon>
        <taxon>Yersinia</taxon>
    </lineage>
</organism>
<dbReference type="AlphaFoldDB" id="A0A0U1R281"/>
<gene>
    <name evidence="1" type="ordered locus">YpsIP31758_2608</name>
</gene>
<dbReference type="EMBL" id="CP000720">
    <property type="protein sequence ID" value="ABS49356.1"/>
    <property type="molecule type" value="Genomic_DNA"/>
</dbReference>
<dbReference type="HOGENOM" id="CLU_2793167_0_0_6"/>
<name>A0A0U1R281_YERP3</name>
<evidence type="ECO:0000313" key="1">
    <source>
        <dbReference type="EMBL" id="ABS49356.1"/>
    </source>
</evidence>
<sequence length="68" mass="8441">MRLFGYNFTVFLRKRRRFFLWRRYGISDVKIMIDICMKWSYNRSEVLLLWGSVKRWAGNGQEQRLAEF</sequence>
<evidence type="ECO:0000313" key="2">
    <source>
        <dbReference type="Proteomes" id="UP000002412"/>
    </source>
</evidence>